<keyword evidence="2" id="KW-0812">Transmembrane</keyword>
<keyword evidence="2" id="KW-1133">Transmembrane helix</keyword>
<feature type="signal peptide" evidence="3">
    <location>
        <begin position="1"/>
        <end position="24"/>
    </location>
</feature>
<feature type="chain" id="PRO_5013762719" evidence="3">
    <location>
        <begin position="25"/>
        <end position="152"/>
    </location>
</feature>
<accession>A0A2H0UDE5</accession>
<dbReference type="Pfam" id="PF18895">
    <property type="entry name" value="T4SS_pilin"/>
    <property type="match status" value="1"/>
</dbReference>
<dbReference type="EMBL" id="PFBI01000006">
    <property type="protein sequence ID" value="PIR84411.1"/>
    <property type="molecule type" value="Genomic_DNA"/>
</dbReference>
<dbReference type="AlphaFoldDB" id="A0A2H0UDE5"/>
<evidence type="ECO:0000256" key="3">
    <source>
        <dbReference type="SAM" id="SignalP"/>
    </source>
</evidence>
<feature type="transmembrane region" description="Helical" evidence="2">
    <location>
        <begin position="83"/>
        <end position="109"/>
    </location>
</feature>
<dbReference type="InterPro" id="IPR043993">
    <property type="entry name" value="T4SS_pilin"/>
</dbReference>
<sequence length="152" mass="15640">MKNFFIGAVVTTMMIVPVQGVVFAADTVPSGSNSGNSVPSGSNPTDNVPSGANPGSGSGGTVKLTNPLSSSENYNLTDFLKSVIAIILVFAIPIIVLFIMYAGFLFVTARGEPAQIQKARAALTWAVIGGVIVLGAWAILEVIQGTITAITK</sequence>
<evidence type="ECO:0000256" key="2">
    <source>
        <dbReference type="SAM" id="Phobius"/>
    </source>
</evidence>
<gene>
    <name evidence="4" type="ORF">COU16_02410</name>
</gene>
<keyword evidence="3" id="KW-0732">Signal</keyword>
<evidence type="ECO:0000313" key="5">
    <source>
        <dbReference type="Proteomes" id="UP000229344"/>
    </source>
</evidence>
<keyword evidence="2" id="KW-0472">Membrane</keyword>
<evidence type="ECO:0000256" key="1">
    <source>
        <dbReference type="SAM" id="MobiDB-lite"/>
    </source>
</evidence>
<protein>
    <submittedName>
        <fullName evidence="4">Uncharacterized protein</fullName>
    </submittedName>
</protein>
<feature type="region of interest" description="Disordered" evidence="1">
    <location>
        <begin position="33"/>
        <end position="59"/>
    </location>
</feature>
<name>A0A2H0UDE5_9BACT</name>
<proteinExistence type="predicted"/>
<evidence type="ECO:0000313" key="4">
    <source>
        <dbReference type="EMBL" id="PIR84411.1"/>
    </source>
</evidence>
<dbReference type="Proteomes" id="UP000229344">
    <property type="component" value="Unassembled WGS sequence"/>
</dbReference>
<feature type="transmembrane region" description="Helical" evidence="2">
    <location>
        <begin position="121"/>
        <end position="140"/>
    </location>
</feature>
<reference evidence="5" key="1">
    <citation type="submission" date="2017-09" db="EMBL/GenBank/DDBJ databases">
        <title>Depth-based differentiation of microbial function through sediment-hosted aquifers and enrichment of novel symbionts in the deep terrestrial subsurface.</title>
        <authorList>
            <person name="Probst A.J."/>
            <person name="Ladd B."/>
            <person name="Jarett J.K."/>
            <person name="Geller-Mcgrath D.E."/>
            <person name="Sieber C.M.K."/>
            <person name="Emerson J.B."/>
            <person name="Anantharaman K."/>
            <person name="Thomas B.C."/>
            <person name="Malmstrom R."/>
            <person name="Stieglmeier M."/>
            <person name="Klingl A."/>
            <person name="Woyke T."/>
            <person name="Ryan C.M."/>
            <person name="Banfield J.F."/>
        </authorList>
    </citation>
    <scope>NUCLEOTIDE SEQUENCE [LARGE SCALE GENOMIC DNA]</scope>
</reference>
<organism evidence="4 5">
    <name type="scientific">Candidatus Kaiserbacteria bacterium CG10_big_fil_rev_8_21_14_0_10_47_16</name>
    <dbReference type="NCBI Taxonomy" id="1974608"/>
    <lineage>
        <taxon>Bacteria</taxon>
        <taxon>Candidatus Kaiseribacteriota</taxon>
    </lineage>
</organism>
<feature type="compositionally biased region" description="Low complexity" evidence="1">
    <location>
        <begin position="33"/>
        <end position="53"/>
    </location>
</feature>
<comment type="caution">
    <text evidence="4">The sequence shown here is derived from an EMBL/GenBank/DDBJ whole genome shotgun (WGS) entry which is preliminary data.</text>
</comment>